<accession>A0A8H9UYJ5</accession>
<reference evidence="1" key="2">
    <citation type="submission" date="2020-07" db="EMBL/GenBank/DDBJ databases">
        <authorList>
            <consortium name="NCBI Pathogen Detection Project"/>
        </authorList>
    </citation>
    <scope>NUCLEOTIDE SEQUENCE</scope>
    <source>
        <strain evidence="1">C8</strain>
    </source>
</reference>
<dbReference type="EMBL" id="DACTCB010000022">
    <property type="protein sequence ID" value="HAT4309075.1"/>
    <property type="molecule type" value="Genomic_DNA"/>
</dbReference>
<sequence>MSSCAICGKELKKEEVCNCKSKEFYGGISITMRVDFAIKAKSEEEAKEKIFDISCLELNLQDDEGKKLKNFEITNIDWELVKSASRGNVSQSYIEDFEIEELK</sequence>
<name>A0A8H9UYJ5_CLOPF</name>
<dbReference type="AlphaFoldDB" id="A0A8H9UYJ5"/>
<comment type="caution">
    <text evidence="1">The sequence shown here is derived from an EMBL/GenBank/DDBJ whole genome shotgun (WGS) entry which is preliminary data.</text>
</comment>
<organism evidence="1">
    <name type="scientific">Clostridium perfringens</name>
    <dbReference type="NCBI Taxonomy" id="1502"/>
    <lineage>
        <taxon>Bacteria</taxon>
        <taxon>Bacillati</taxon>
        <taxon>Bacillota</taxon>
        <taxon>Clostridia</taxon>
        <taxon>Eubacteriales</taxon>
        <taxon>Clostridiaceae</taxon>
        <taxon>Clostridium</taxon>
    </lineage>
</organism>
<evidence type="ECO:0000313" key="1">
    <source>
        <dbReference type="EMBL" id="HAT4309075.1"/>
    </source>
</evidence>
<reference evidence="1" key="1">
    <citation type="journal article" date="2018" name="Genome Biol.">
        <title>SKESA: strategic k-mer extension for scrupulous assemblies.</title>
        <authorList>
            <person name="Souvorov A."/>
            <person name="Agarwala R."/>
            <person name="Lipman D.J."/>
        </authorList>
    </citation>
    <scope>NUCLEOTIDE SEQUENCE</scope>
    <source>
        <strain evidence="1">C8</strain>
    </source>
</reference>
<proteinExistence type="predicted"/>
<dbReference type="Proteomes" id="UP000859547">
    <property type="component" value="Unassembled WGS sequence"/>
</dbReference>
<gene>
    <name evidence="1" type="ORF">I9080_002919</name>
</gene>
<protein>
    <submittedName>
        <fullName evidence="1">Uncharacterized protein</fullName>
    </submittedName>
</protein>